<evidence type="ECO:0000313" key="3">
    <source>
        <dbReference type="Proteomes" id="UP000007485"/>
    </source>
</evidence>
<keyword evidence="3" id="KW-1185">Reference proteome</keyword>
<protein>
    <submittedName>
        <fullName evidence="2">Uncharacterized protein</fullName>
    </submittedName>
</protein>
<organism evidence="2 3">
    <name type="scientific">Vulcanisaeta moutnovskia (strain 768-28)</name>
    <dbReference type="NCBI Taxonomy" id="985053"/>
    <lineage>
        <taxon>Archaea</taxon>
        <taxon>Thermoproteota</taxon>
        <taxon>Thermoprotei</taxon>
        <taxon>Thermoproteales</taxon>
        <taxon>Thermoproteaceae</taxon>
        <taxon>Vulcanisaeta</taxon>
    </lineage>
</organism>
<feature type="region of interest" description="Disordered" evidence="1">
    <location>
        <begin position="116"/>
        <end position="157"/>
    </location>
</feature>
<evidence type="ECO:0000313" key="2">
    <source>
        <dbReference type="EMBL" id="ADY01970.1"/>
    </source>
</evidence>
<dbReference type="HOGENOM" id="CLU_141438_0_0_2"/>
<reference evidence="2 3" key="1">
    <citation type="journal article" date="2011" name="J. Bacteriol.">
        <title>Complete genome sequence of 'Vulcanisaeta moutnovskia' strain 768-28, a novel member of the hyperthermophilic crenarchaeal genus vulcanisaeta.</title>
        <authorList>
            <person name="Gumerov V.M."/>
            <person name="Mardanov A.V."/>
            <person name="Beletsky A.V."/>
            <person name="Prokofeva M.I."/>
            <person name="Bonch-Osmolovskaya E.A."/>
            <person name="Ravin N.V."/>
            <person name="Skryabin K.G."/>
        </authorList>
    </citation>
    <scope>NUCLEOTIDE SEQUENCE [LARGE SCALE GENOMIC DNA]</scope>
    <source>
        <strain evidence="2 3">768-28</strain>
    </source>
</reference>
<dbReference type="EMBL" id="CP002529">
    <property type="protein sequence ID" value="ADY01970.1"/>
    <property type="molecule type" value="Genomic_DNA"/>
</dbReference>
<dbReference type="Proteomes" id="UP000007485">
    <property type="component" value="Chromosome"/>
</dbReference>
<dbReference type="STRING" id="985053.VMUT_1769"/>
<proteinExistence type="predicted"/>
<gene>
    <name evidence="2" type="ordered locus">VMUT_1769</name>
</gene>
<evidence type="ECO:0000256" key="1">
    <source>
        <dbReference type="SAM" id="MobiDB-lite"/>
    </source>
</evidence>
<name>F0QUY8_VULM7</name>
<dbReference type="eggNOG" id="arCOG13818">
    <property type="taxonomic scope" value="Archaea"/>
</dbReference>
<dbReference type="KEGG" id="vmo:VMUT_1769"/>
<feature type="compositionally biased region" description="Basic residues" evidence="1">
    <location>
        <begin position="122"/>
        <end position="157"/>
    </location>
</feature>
<sequence>MIADDVDVIKEIGGDDLKFIFIRDEPTFILEALYVKGFSEEKYRKLRKYIKEKLNEEFSGIITLNTGKALTKVLLVGGDQVGQSLINDLIDNEASKISMWVSNGVIKELVDKVSSEVEETKKIRKSRRKRSRRKRSKSSKGNKGKRRRSRKKRSRRA</sequence>
<accession>F0QUY8</accession>
<dbReference type="AlphaFoldDB" id="F0QUY8"/>